<keyword evidence="2 6" id="KW-0805">Transcription regulation</keyword>
<dbReference type="GO" id="GO:0006352">
    <property type="term" value="P:DNA-templated transcription initiation"/>
    <property type="evidence" value="ECO:0007669"/>
    <property type="project" value="InterPro"/>
</dbReference>
<evidence type="ECO:0000256" key="6">
    <source>
        <dbReference type="RuleBase" id="RU000716"/>
    </source>
</evidence>
<keyword evidence="10" id="KW-1185">Reference proteome</keyword>
<evidence type="ECO:0000313" key="10">
    <source>
        <dbReference type="Proteomes" id="UP000015462"/>
    </source>
</evidence>
<accession>A0AB33Z0S3</accession>
<dbReference type="Pfam" id="PF04542">
    <property type="entry name" value="Sigma70_r2"/>
    <property type="match status" value="1"/>
</dbReference>
<dbReference type="InterPro" id="IPR013249">
    <property type="entry name" value="RNA_pol_sigma70_r4_t2"/>
</dbReference>
<dbReference type="InterPro" id="IPR036388">
    <property type="entry name" value="WH-like_DNA-bd_sf"/>
</dbReference>
<comment type="similarity">
    <text evidence="1 6">Belongs to the sigma-70 factor family. ECF subfamily.</text>
</comment>
<keyword evidence="5 6" id="KW-0804">Transcription</keyword>
<dbReference type="AlphaFoldDB" id="A0AB33Z0S3"/>
<dbReference type="Pfam" id="PF08281">
    <property type="entry name" value="Sigma70_r4_2"/>
    <property type="match status" value="1"/>
</dbReference>
<reference evidence="9 10" key="1">
    <citation type="journal article" date="2013" name="Genome Announc.">
        <title>Genome Sequence of the Pyrene- and Fluoranthene-Degrading Bacterium Cycloclasticus sp. Strain PY97M.</title>
        <authorList>
            <person name="Cui Z."/>
            <person name="Xu G."/>
            <person name="Li Q."/>
            <person name="Gao W."/>
            <person name="Zheng L."/>
        </authorList>
    </citation>
    <scope>NUCLEOTIDE SEQUENCE [LARGE SCALE GENOMIC DNA]</scope>
    <source>
        <strain evidence="9 10">PY97M</strain>
    </source>
</reference>
<evidence type="ECO:0000259" key="7">
    <source>
        <dbReference type="Pfam" id="PF04542"/>
    </source>
</evidence>
<dbReference type="EMBL" id="ASHL01000005">
    <property type="protein sequence ID" value="EPD12959.1"/>
    <property type="molecule type" value="Genomic_DNA"/>
</dbReference>
<dbReference type="InterPro" id="IPR014284">
    <property type="entry name" value="RNA_pol_sigma-70_dom"/>
</dbReference>
<proteinExistence type="inferred from homology"/>
<dbReference type="PANTHER" id="PTHR43133">
    <property type="entry name" value="RNA POLYMERASE ECF-TYPE SIGMA FACTO"/>
    <property type="match status" value="1"/>
</dbReference>
<keyword evidence="3 6" id="KW-0731">Sigma factor</keyword>
<dbReference type="InterPro" id="IPR013325">
    <property type="entry name" value="RNA_pol_sigma_r2"/>
</dbReference>
<gene>
    <name evidence="9" type="ORF">L196_07344</name>
</gene>
<keyword evidence="4 6" id="KW-0238">DNA-binding</keyword>
<feature type="domain" description="RNA polymerase sigma-70 region 2" evidence="7">
    <location>
        <begin position="30"/>
        <end position="92"/>
    </location>
</feature>
<dbReference type="Gene3D" id="1.10.1740.10">
    <property type="match status" value="1"/>
</dbReference>
<sequence length="186" mass="21711">MASFFNLKDSRCYRGLILQQKRKKLEYERLVLAYSDELFRYALWLCHDKNMAEDLLQETCMRAWKSLDKLRDSLSSKAWLMTILRNEHARQYARFRPEIVDFDIDMLSLRDVDNDTSPDAFALKQALNELANEYKEPLLLQVIVGLSCEEIASVCHISKSATMTRLFRAKQKLRSVLRPEAGRAGE</sequence>
<evidence type="ECO:0000259" key="8">
    <source>
        <dbReference type="Pfam" id="PF08281"/>
    </source>
</evidence>
<name>A0AB33Z0S3_9GAMM</name>
<dbReference type="InterPro" id="IPR000838">
    <property type="entry name" value="RNA_pol_sigma70_ECF_CS"/>
</dbReference>
<evidence type="ECO:0000256" key="5">
    <source>
        <dbReference type="ARBA" id="ARBA00023163"/>
    </source>
</evidence>
<dbReference type="SUPFAM" id="SSF88659">
    <property type="entry name" value="Sigma3 and sigma4 domains of RNA polymerase sigma factors"/>
    <property type="match status" value="1"/>
</dbReference>
<dbReference type="InterPro" id="IPR013324">
    <property type="entry name" value="RNA_pol_sigma_r3/r4-like"/>
</dbReference>
<dbReference type="SUPFAM" id="SSF88946">
    <property type="entry name" value="Sigma2 domain of RNA polymerase sigma factors"/>
    <property type="match status" value="1"/>
</dbReference>
<evidence type="ECO:0000256" key="1">
    <source>
        <dbReference type="ARBA" id="ARBA00010641"/>
    </source>
</evidence>
<dbReference type="InterPro" id="IPR039425">
    <property type="entry name" value="RNA_pol_sigma-70-like"/>
</dbReference>
<dbReference type="NCBIfam" id="TIGR02937">
    <property type="entry name" value="sigma70-ECF"/>
    <property type="match status" value="1"/>
</dbReference>
<dbReference type="Gene3D" id="1.10.10.10">
    <property type="entry name" value="Winged helix-like DNA-binding domain superfamily/Winged helix DNA-binding domain"/>
    <property type="match status" value="1"/>
</dbReference>
<evidence type="ECO:0000256" key="3">
    <source>
        <dbReference type="ARBA" id="ARBA00023082"/>
    </source>
</evidence>
<dbReference type="CDD" id="cd06171">
    <property type="entry name" value="Sigma70_r4"/>
    <property type="match status" value="1"/>
</dbReference>
<feature type="domain" description="RNA polymerase sigma factor 70 region 4 type 2" evidence="8">
    <location>
        <begin position="122"/>
        <end position="173"/>
    </location>
</feature>
<organism evidence="9 10">
    <name type="scientific">Cycloclasticus pugetii</name>
    <dbReference type="NCBI Taxonomy" id="34068"/>
    <lineage>
        <taxon>Bacteria</taxon>
        <taxon>Pseudomonadati</taxon>
        <taxon>Pseudomonadota</taxon>
        <taxon>Gammaproteobacteria</taxon>
        <taxon>Thiotrichales</taxon>
        <taxon>Piscirickettsiaceae</taxon>
        <taxon>Cycloclasticus</taxon>
    </lineage>
</organism>
<evidence type="ECO:0000256" key="2">
    <source>
        <dbReference type="ARBA" id="ARBA00023015"/>
    </source>
</evidence>
<dbReference type="Proteomes" id="UP000015462">
    <property type="component" value="Unassembled WGS sequence"/>
</dbReference>
<comment type="caution">
    <text evidence="9">The sequence shown here is derived from an EMBL/GenBank/DDBJ whole genome shotgun (WGS) entry which is preliminary data.</text>
</comment>
<evidence type="ECO:0000256" key="4">
    <source>
        <dbReference type="ARBA" id="ARBA00023125"/>
    </source>
</evidence>
<dbReference type="GO" id="GO:0003677">
    <property type="term" value="F:DNA binding"/>
    <property type="evidence" value="ECO:0007669"/>
    <property type="project" value="UniProtKB-KW"/>
</dbReference>
<dbReference type="InterPro" id="IPR007627">
    <property type="entry name" value="RNA_pol_sigma70_r2"/>
</dbReference>
<dbReference type="GO" id="GO:0016987">
    <property type="term" value="F:sigma factor activity"/>
    <property type="evidence" value="ECO:0007669"/>
    <property type="project" value="UniProtKB-KW"/>
</dbReference>
<dbReference type="PANTHER" id="PTHR43133:SF51">
    <property type="entry name" value="RNA POLYMERASE SIGMA FACTOR"/>
    <property type="match status" value="1"/>
</dbReference>
<protein>
    <recommendedName>
        <fullName evidence="6">RNA polymerase sigma factor</fullName>
    </recommendedName>
</protein>
<dbReference type="PROSITE" id="PS01063">
    <property type="entry name" value="SIGMA70_ECF"/>
    <property type="match status" value="1"/>
</dbReference>
<evidence type="ECO:0000313" key="9">
    <source>
        <dbReference type="EMBL" id="EPD12959.1"/>
    </source>
</evidence>